<dbReference type="GO" id="GO:0016787">
    <property type="term" value="F:hydrolase activity"/>
    <property type="evidence" value="ECO:0007669"/>
    <property type="project" value="UniProtKB-KW"/>
</dbReference>
<feature type="compositionally biased region" description="Low complexity" evidence="3">
    <location>
        <begin position="56"/>
        <end position="65"/>
    </location>
</feature>
<dbReference type="AlphaFoldDB" id="A0A7L9QE22"/>
<name>A0A7L9QE22_9CHLO</name>
<sequence length="492" mass="52559">MRALLIAAAVLLLCQSCIRAEDKDVSLSTAGDLVQGNIEGKVKQVLNILRPAQAATTTPQETSAPIGTTLPPATTKTPNYLNPIVNAKKASTNQPFVEQAGSPGLFPSTTNPAFNLGPGTSHYLVIGDWGRTAATQSIGIDQCSVKDYGGNNDIQGRLQQAETAQLADQVCGLLGGCQAVIGTGDNFYQCGVYPGDTTNRFQQDWAQIYQTPKTPNLQGLTWYNVFGNHDIVINGSVEAQIAYTSTNPKWQIPSNYFLVDLPTVTGGPKIRAFFVDANPFIASYNVTGQKYNKAYYQAHLNAAYIDGQISWLTNNLAASTADYNIVIGHYPLFGSASQYGFDQTGTATSPYPGNFNAWQKLLTTIYNNKATAYLNGHDHVMTAGNPNQPGVPIPYNGHTVFLTSGAGSWGEPNDSCGPANSYLYTNGGDGGFIIVSANATTFQSDFFVLGSLFSQCTITAFADKTKAPIISDNCSLGQPNACCNSPTDSCYR</sequence>
<feature type="domain" description="Calcineurin-like phosphoesterase" evidence="5">
    <location>
        <begin position="124"/>
        <end position="381"/>
    </location>
</feature>
<evidence type="ECO:0000313" key="6">
    <source>
        <dbReference type="EMBL" id="QOL01112.1"/>
    </source>
</evidence>
<evidence type="ECO:0000259" key="5">
    <source>
        <dbReference type="Pfam" id="PF00149"/>
    </source>
</evidence>
<evidence type="ECO:0000256" key="1">
    <source>
        <dbReference type="ARBA" id="ARBA00022729"/>
    </source>
</evidence>
<evidence type="ECO:0000256" key="3">
    <source>
        <dbReference type="SAM" id="MobiDB-lite"/>
    </source>
</evidence>
<keyword evidence="2" id="KW-0378">Hydrolase</keyword>
<dbReference type="PANTHER" id="PTHR10161">
    <property type="entry name" value="TARTRATE-RESISTANT ACID PHOSPHATASE TYPE 5"/>
    <property type="match status" value="1"/>
</dbReference>
<keyword evidence="1 4" id="KW-0732">Signal</keyword>
<dbReference type="InterPro" id="IPR004843">
    <property type="entry name" value="Calcineurin-like_PHP"/>
</dbReference>
<dbReference type="Gene3D" id="3.60.21.10">
    <property type="match status" value="1"/>
</dbReference>
<evidence type="ECO:0000256" key="2">
    <source>
        <dbReference type="ARBA" id="ARBA00022801"/>
    </source>
</evidence>
<feature type="chain" id="PRO_5029618049" evidence="4">
    <location>
        <begin position="21"/>
        <end position="492"/>
    </location>
</feature>
<reference evidence="6" key="1">
    <citation type="journal article" date="2020" name="Microb. Ecol.">
        <title>The Under-explored Extracellular Proteome of Aero-Terrestrial Microalgae Provides Clues on Different Mechanisms of Desiccation Tolerance in Non-Model Organisms.</title>
        <authorList>
            <person name="Gonzalez-Hourcade M."/>
            <person name="Del Campo E.M."/>
            <person name="Casano L.M."/>
        </authorList>
    </citation>
    <scope>NUCLEOTIDE SEQUENCE</scope>
    <source>
        <strain evidence="6">SAG 216-12</strain>
    </source>
</reference>
<feature type="region of interest" description="Disordered" evidence="3">
    <location>
        <begin position="56"/>
        <end position="78"/>
    </location>
</feature>
<dbReference type="EMBL" id="MT438865">
    <property type="protein sequence ID" value="QOL01112.1"/>
    <property type="molecule type" value="mRNA"/>
</dbReference>
<proteinExistence type="evidence at transcript level"/>
<dbReference type="PANTHER" id="PTHR10161:SF14">
    <property type="entry name" value="TARTRATE-RESISTANT ACID PHOSPHATASE TYPE 5"/>
    <property type="match status" value="1"/>
</dbReference>
<protein>
    <submittedName>
        <fullName evidence="6">Putative extracellular protein CSOL_039</fullName>
    </submittedName>
</protein>
<feature type="signal peptide" evidence="4">
    <location>
        <begin position="1"/>
        <end position="20"/>
    </location>
</feature>
<dbReference type="SUPFAM" id="SSF56300">
    <property type="entry name" value="Metallo-dependent phosphatases"/>
    <property type="match status" value="1"/>
</dbReference>
<dbReference type="InterPro" id="IPR029052">
    <property type="entry name" value="Metallo-depent_PP-like"/>
</dbReference>
<organism evidence="6">
    <name type="scientific">Pseudococcomyxa simplex</name>
    <dbReference type="NCBI Taxonomy" id="464287"/>
    <lineage>
        <taxon>Eukaryota</taxon>
        <taxon>Viridiplantae</taxon>
        <taxon>Chlorophyta</taxon>
        <taxon>core chlorophytes</taxon>
        <taxon>Trebouxiophyceae</taxon>
        <taxon>Chlorellales</taxon>
        <taxon>Oocystaceae</taxon>
        <taxon>Pseudococcomyxa</taxon>
    </lineage>
</organism>
<dbReference type="Pfam" id="PF00149">
    <property type="entry name" value="Metallophos"/>
    <property type="match status" value="1"/>
</dbReference>
<evidence type="ECO:0000256" key="4">
    <source>
        <dbReference type="SAM" id="SignalP"/>
    </source>
</evidence>
<accession>A0A7L9QE22</accession>
<dbReference type="InterPro" id="IPR051558">
    <property type="entry name" value="Metallophosphoesterase_PAP"/>
</dbReference>